<dbReference type="Gene3D" id="3.30.420.10">
    <property type="entry name" value="Ribonuclease H-like superfamily/Ribonuclease H"/>
    <property type="match status" value="1"/>
</dbReference>
<keyword evidence="6 9" id="KW-0378">Hydrolase</keyword>
<feature type="compositionally biased region" description="Acidic residues" evidence="7">
    <location>
        <begin position="1108"/>
        <end position="1122"/>
    </location>
</feature>
<evidence type="ECO:0000256" key="3">
    <source>
        <dbReference type="ARBA" id="ARBA00022664"/>
    </source>
</evidence>
<evidence type="ECO:0000256" key="5">
    <source>
        <dbReference type="ARBA" id="ARBA00022723"/>
    </source>
</evidence>
<comment type="subcellular location">
    <subcellularLocation>
        <location evidence="1">Cytoplasm</location>
    </subcellularLocation>
</comment>
<dbReference type="EMBL" id="JAECZO010000007">
    <property type="protein sequence ID" value="KAK7200624.1"/>
    <property type="molecule type" value="Genomic_DNA"/>
</dbReference>
<dbReference type="PANTHER" id="PTHR15728:SF0">
    <property type="entry name" value="PAN2-PAN3 DEADENYLATION COMPLEX CATALYTIC SUBUNIT PAN2"/>
    <property type="match status" value="1"/>
</dbReference>
<evidence type="ECO:0000313" key="10">
    <source>
        <dbReference type="Proteomes" id="UP001430356"/>
    </source>
</evidence>
<dbReference type="InterPro" id="IPR036322">
    <property type="entry name" value="WD40_repeat_dom_sf"/>
</dbReference>
<dbReference type="Proteomes" id="UP001430356">
    <property type="component" value="Unassembled WGS sequence"/>
</dbReference>
<dbReference type="GO" id="GO:0003676">
    <property type="term" value="F:nucleic acid binding"/>
    <property type="evidence" value="ECO:0007669"/>
    <property type="project" value="InterPro"/>
</dbReference>
<name>A0AAW0F5Z0_9TRYP</name>
<feature type="domain" description="Exonuclease" evidence="8">
    <location>
        <begin position="847"/>
        <end position="1030"/>
    </location>
</feature>
<dbReference type="PANTHER" id="PTHR15728">
    <property type="entry name" value="DEADENYLATION COMPLEX CATALYTIC SUBUNIT PAN2"/>
    <property type="match status" value="1"/>
</dbReference>
<dbReference type="Gene3D" id="3.90.70.10">
    <property type="entry name" value="Cysteine proteinases"/>
    <property type="match status" value="1"/>
</dbReference>
<dbReference type="GO" id="GO:0031251">
    <property type="term" value="C:PAN complex"/>
    <property type="evidence" value="ECO:0007669"/>
    <property type="project" value="TreeGrafter"/>
</dbReference>
<dbReference type="GO" id="GO:0004535">
    <property type="term" value="F:poly(A)-specific ribonuclease activity"/>
    <property type="evidence" value="ECO:0007669"/>
    <property type="project" value="TreeGrafter"/>
</dbReference>
<dbReference type="CDD" id="cd06143">
    <property type="entry name" value="PAN2_exo"/>
    <property type="match status" value="1"/>
</dbReference>
<evidence type="ECO:0000259" key="8">
    <source>
        <dbReference type="SMART" id="SM00479"/>
    </source>
</evidence>
<dbReference type="GO" id="GO:0000932">
    <property type="term" value="C:P-body"/>
    <property type="evidence" value="ECO:0007669"/>
    <property type="project" value="TreeGrafter"/>
</dbReference>
<sequence>MSLSAQGGAPWKFRGDATASVDAITAVEFDPDVELLWICDAFGTLMSFSLQAQGQGEAPAWVNYSSFSVSSRPAASIFFLNVGGERMVTVADREVIRGYKRGGVPMMCLPQPSAAQSYIDLFQANNATGAMFYTGNAGLTRLLLDDQQTEQLTVPTEEATVVALKQCDQWVATGSATGAVYVRSASDLSIVGHVAASRNRVMALEVFGNTVMAAYSERSATSFVKVFDVRKMSEAVTTIADIPSGNVTQMRRYQDGFGLSSDRAFLLSPGGFHIIQLDQERPIFSSSPLSEGSCTAVAVSPSNMCAAIGNDKGSFYALAHPATCDDYVMSTFVQPVRPKHPVYHHSWEEPNIAEGFDDAADVGALASTWPEEDYMILTVPQKLRCINYESHSIVTNEWGLTRADSCLPDPKDKLSSILPNPYPFNTQLGDDPACAQEALLELRKDVKRKHKSSRGGGGGGGYSPMEDSLQVCYSVHHKLDWRSYNEIAQRAIGIDNSFPECWITPLLQSLYLCQPPEFPIRKVILRHMCRREFCMTCEMSFVFSNMLATSASVMGMKGDALPPIVQVAHLIRTMRQLRAFTSAGVFQRPKNRDDAVAKMHLAQRLVLETLHKDLQDQKAYPFMNYEAPPEYEGAIASLFGTEFTSNGRVHIEPRFYWEVPGSALKVDEGLQHLLKQLEGYKDQVQIKRLPPIIVLLLNPEHSNLKPPTSLKISRAGKEDYNYVLNSNIVHLADDVEDTGNFLSQQRIKDDSFALVNDYRVTAPMKMQDLERLVPALRSYSAVVTFYALDNLVTPPYARLDDSRAPNLWHLVGPLLTNDVLARPLLRDPTRQAFKSPLSSYTEIRAGDLVAVDAEYVVLKWATRDGGNEMFYVSQRKPHMGLARVSCILSSEDGDERTIVDDYVHIPEEIEDYVTQYSGIHPGDLDPLESSKSLTSLKSTYLKLRALVDGGVVFVGHGLAQDFRVCNIVVPRKQIIDTLEMFHKAGSRYLSLRFLAYHVLGESVQEDEHDSIEDARTSLRLYRKYEQLKREGTFESVLDHLLAKGAETSWYVPDTKSMFRDTPQTPPVSVMGSPVFEKMAKAVAEVEDKEDDVFDMAVAAAAAAVAATTDDDDEDEDEDEDDTAPTASEVLEAVRRSLEQ</sequence>
<protein>
    <submittedName>
        <fullName evidence="9">Ubiquitin hydrolase</fullName>
    </submittedName>
</protein>
<dbReference type="InterPro" id="IPR038765">
    <property type="entry name" value="Papain-like_cys_pep_sf"/>
</dbReference>
<evidence type="ECO:0000256" key="6">
    <source>
        <dbReference type="ARBA" id="ARBA00022801"/>
    </source>
</evidence>
<evidence type="ECO:0000256" key="4">
    <source>
        <dbReference type="ARBA" id="ARBA00022722"/>
    </source>
</evidence>
<keyword evidence="4" id="KW-0540">Nuclease</keyword>
<dbReference type="AlphaFoldDB" id="A0AAW0F5Z0"/>
<dbReference type="SUPFAM" id="SSF50978">
    <property type="entry name" value="WD40 repeat-like"/>
    <property type="match status" value="1"/>
</dbReference>
<feature type="region of interest" description="Disordered" evidence="7">
    <location>
        <begin position="1103"/>
        <end position="1139"/>
    </location>
</feature>
<keyword evidence="3" id="KW-0507">mRNA processing</keyword>
<evidence type="ECO:0000256" key="7">
    <source>
        <dbReference type="SAM" id="MobiDB-lite"/>
    </source>
</evidence>
<accession>A0AAW0F5Z0</accession>
<evidence type="ECO:0000313" key="9">
    <source>
        <dbReference type="EMBL" id="KAK7200624.1"/>
    </source>
</evidence>
<gene>
    <name evidence="9" type="ORF">NESM_000118600</name>
</gene>
<keyword evidence="10" id="KW-1185">Reference proteome</keyword>
<dbReference type="InterPro" id="IPR050785">
    <property type="entry name" value="PAN2-PAN3_catalytic_subunit"/>
</dbReference>
<keyword evidence="2" id="KW-0963">Cytoplasm</keyword>
<dbReference type="GO" id="GO:0006397">
    <property type="term" value="P:mRNA processing"/>
    <property type="evidence" value="ECO:0007669"/>
    <property type="project" value="UniProtKB-KW"/>
</dbReference>
<dbReference type="Gene3D" id="2.130.10.10">
    <property type="entry name" value="YVTN repeat-like/Quinoprotein amine dehydrogenase"/>
    <property type="match status" value="1"/>
</dbReference>
<evidence type="ECO:0000256" key="1">
    <source>
        <dbReference type="ARBA" id="ARBA00004496"/>
    </source>
</evidence>
<dbReference type="SMART" id="SM00479">
    <property type="entry name" value="EXOIII"/>
    <property type="match status" value="1"/>
</dbReference>
<dbReference type="SUPFAM" id="SSF53098">
    <property type="entry name" value="Ribonuclease H-like"/>
    <property type="match status" value="1"/>
</dbReference>
<organism evidence="9 10">
    <name type="scientific">Novymonas esmeraldas</name>
    <dbReference type="NCBI Taxonomy" id="1808958"/>
    <lineage>
        <taxon>Eukaryota</taxon>
        <taxon>Discoba</taxon>
        <taxon>Euglenozoa</taxon>
        <taxon>Kinetoplastea</taxon>
        <taxon>Metakinetoplastina</taxon>
        <taxon>Trypanosomatida</taxon>
        <taxon>Trypanosomatidae</taxon>
        <taxon>Novymonas</taxon>
    </lineage>
</organism>
<dbReference type="InterPro" id="IPR036397">
    <property type="entry name" value="RNaseH_sf"/>
</dbReference>
<evidence type="ECO:0000256" key="2">
    <source>
        <dbReference type="ARBA" id="ARBA00022490"/>
    </source>
</evidence>
<proteinExistence type="predicted"/>
<dbReference type="SUPFAM" id="SSF54001">
    <property type="entry name" value="Cysteine proteinases"/>
    <property type="match status" value="1"/>
</dbReference>
<dbReference type="InterPro" id="IPR012337">
    <property type="entry name" value="RNaseH-like_sf"/>
</dbReference>
<dbReference type="Pfam" id="PF13423">
    <property type="entry name" value="UCH_1"/>
    <property type="match status" value="1"/>
</dbReference>
<dbReference type="GO" id="GO:0046872">
    <property type="term" value="F:metal ion binding"/>
    <property type="evidence" value="ECO:0007669"/>
    <property type="project" value="UniProtKB-KW"/>
</dbReference>
<reference evidence="9 10" key="1">
    <citation type="journal article" date="2021" name="MBio">
        <title>A New Model Trypanosomatid, Novymonas esmeraldas: Genomic Perception of Its 'Candidatus Pandoraea novymonadis' Endosymbiont.</title>
        <authorList>
            <person name="Zakharova A."/>
            <person name="Saura A."/>
            <person name="Butenko A."/>
            <person name="Podesvova L."/>
            <person name="Warmusova S."/>
            <person name="Kostygov A.Y."/>
            <person name="Nenarokova A."/>
            <person name="Lukes J."/>
            <person name="Opperdoes F.R."/>
            <person name="Yurchenko V."/>
        </authorList>
    </citation>
    <scope>NUCLEOTIDE SEQUENCE [LARGE SCALE GENOMIC DNA]</scope>
    <source>
        <strain evidence="9 10">E262AT.01</strain>
    </source>
</reference>
<dbReference type="FunFam" id="3.30.420.10:FF:000028">
    <property type="entry name" value="PAN2-PAN3 deadenylation complex catalytic subunit PAN2"/>
    <property type="match status" value="1"/>
</dbReference>
<comment type="caution">
    <text evidence="9">The sequence shown here is derived from an EMBL/GenBank/DDBJ whole genome shotgun (WGS) entry which is preliminary data.</text>
</comment>
<dbReference type="GO" id="GO:0000289">
    <property type="term" value="P:nuclear-transcribed mRNA poly(A) tail shortening"/>
    <property type="evidence" value="ECO:0007669"/>
    <property type="project" value="TreeGrafter"/>
</dbReference>
<dbReference type="InterPro" id="IPR013520">
    <property type="entry name" value="Ribonucl_H"/>
</dbReference>
<dbReference type="InterPro" id="IPR028881">
    <property type="entry name" value="PAN2_UCH_dom"/>
</dbReference>
<dbReference type="InterPro" id="IPR015943">
    <property type="entry name" value="WD40/YVTN_repeat-like_dom_sf"/>
</dbReference>
<keyword evidence="5" id="KW-0479">Metal-binding</keyword>
<dbReference type="Pfam" id="PF00929">
    <property type="entry name" value="RNase_T"/>
    <property type="match status" value="1"/>
</dbReference>